<reference evidence="6 7" key="1">
    <citation type="journal article" date="2017" name="Antonie Van Leeuwenhoek">
        <title>Rhizobium rhizosphaerae sp. nov., a novel species isolated from rice rhizosphere.</title>
        <authorList>
            <person name="Zhao J.J."/>
            <person name="Zhang J."/>
            <person name="Zhang R.J."/>
            <person name="Zhang C.W."/>
            <person name="Yin H.Q."/>
            <person name="Zhang X.X."/>
        </authorList>
    </citation>
    <scope>NUCLEOTIDE SEQUENCE [LARGE SCALE GENOMIC DNA]</scope>
    <source>
        <strain evidence="6 7">S18K6</strain>
    </source>
</reference>
<comment type="caution">
    <text evidence="6">The sequence shown here is derived from an EMBL/GenBank/DDBJ whole genome shotgun (WGS) entry which is preliminary data.</text>
</comment>
<dbReference type="InterPro" id="IPR011761">
    <property type="entry name" value="ATP-grasp"/>
</dbReference>
<sequence>MKKLTVILVVDQIYEKTHRFVTKLREHLGKDSKTFIAIVDGWNSSYSDVPLGVSGVFRGDIKNLKSELIRFFPKEMDSGTLRFIALNEFALLAKLAIEKEVLGNFDLGTLCACDKIACRETMSLYKCDKERYLSHFNFCTQFVEVNAKSSLHLKKIESPSDRYVVKPAFGASAEGVKIFNSWLRAVEYAKEPIPENKLFPEDVLETLNVSSERRMAKVIEPFIDGTEFSIDGYLIGDEIYAIVQHKLKVIQSTYIGDGPTVTPPIKSFDENIQNFKPLTTEEEIVCEFAKHILRGLRYPDSVFHIEGIESEGELHLIEVNARSPGGMLWLSAMNRSGYDLEKIHCYLQLGLDPKKLTFESEESGIHCLHYPLYAANPGKIESWGDFTNIKLKAIFPDVNIRIDTAVPRHFEFNENHFEEEPYLAFFTAITHSEAKLKEVVNVLSGLKHPKLS</sequence>
<dbReference type="PROSITE" id="PS50975">
    <property type="entry name" value="ATP_GRASP"/>
    <property type="match status" value="1"/>
</dbReference>
<evidence type="ECO:0000256" key="2">
    <source>
        <dbReference type="ARBA" id="ARBA00022741"/>
    </source>
</evidence>
<dbReference type="Gene3D" id="3.30.470.20">
    <property type="entry name" value="ATP-grasp fold, B domain"/>
    <property type="match status" value="1"/>
</dbReference>
<dbReference type="GO" id="GO:0005524">
    <property type="term" value="F:ATP binding"/>
    <property type="evidence" value="ECO:0007669"/>
    <property type="project" value="UniProtKB-UniRule"/>
</dbReference>
<evidence type="ECO:0000259" key="5">
    <source>
        <dbReference type="PROSITE" id="PS50975"/>
    </source>
</evidence>
<dbReference type="AlphaFoldDB" id="A0AAV3V6J7"/>
<dbReference type="RefSeq" id="WP_007991716.1">
    <property type="nucleotide sequence ID" value="NZ_BAEM01000056.1"/>
</dbReference>
<gene>
    <name evidence="6" type="ORF">GCHA_4325</name>
</gene>
<keyword evidence="2 4" id="KW-0547">Nucleotide-binding</keyword>
<proteinExistence type="predicted"/>
<keyword evidence="1" id="KW-0436">Ligase</keyword>
<dbReference type="Pfam" id="PF13535">
    <property type="entry name" value="ATP-grasp_4"/>
    <property type="match status" value="1"/>
</dbReference>
<accession>A0AAV3V6J7</accession>
<evidence type="ECO:0000256" key="1">
    <source>
        <dbReference type="ARBA" id="ARBA00022598"/>
    </source>
</evidence>
<protein>
    <recommendedName>
        <fullName evidence="5">ATP-grasp domain-containing protein</fullName>
    </recommendedName>
</protein>
<dbReference type="SUPFAM" id="SSF56059">
    <property type="entry name" value="Glutathione synthetase ATP-binding domain-like"/>
    <property type="match status" value="1"/>
</dbReference>
<feature type="domain" description="ATP-grasp" evidence="5">
    <location>
        <begin position="129"/>
        <end position="349"/>
    </location>
</feature>
<dbReference type="GO" id="GO:0046872">
    <property type="term" value="F:metal ion binding"/>
    <property type="evidence" value="ECO:0007669"/>
    <property type="project" value="InterPro"/>
</dbReference>
<organism evidence="6 7">
    <name type="scientific">Paraglaciecola chathamensis S18K6</name>
    <dbReference type="NCBI Taxonomy" id="1127672"/>
    <lineage>
        <taxon>Bacteria</taxon>
        <taxon>Pseudomonadati</taxon>
        <taxon>Pseudomonadota</taxon>
        <taxon>Gammaproteobacteria</taxon>
        <taxon>Alteromonadales</taxon>
        <taxon>Alteromonadaceae</taxon>
        <taxon>Paraglaciecola</taxon>
    </lineage>
</organism>
<dbReference type="InterPro" id="IPR052032">
    <property type="entry name" value="ATP-dep_AA_Ligase"/>
</dbReference>
<dbReference type="EMBL" id="BAEM01000056">
    <property type="protein sequence ID" value="GAC12243.1"/>
    <property type="molecule type" value="Genomic_DNA"/>
</dbReference>
<keyword evidence="3 4" id="KW-0067">ATP-binding</keyword>
<dbReference type="Proteomes" id="UP000006320">
    <property type="component" value="Unassembled WGS sequence"/>
</dbReference>
<dbReference type="PANTHER" id="PTHR43585">
    <property type="entry name" value="FUMIPYRROLE BIOSYNTHESIS PROTEIN C"/>
    <property type="match status" value="1"/>
</dbReference>
<evidence type="ECO:0000313" key="6">
    <source>
        <dbReference type="EMBL" id="GAC12243.1"/>
    </source>
</evidence>
<evidence type="ECO:0000313" key="7">
    <source>
        <dbReference type="Proteomes" id="UP000006320"/>
    </source>
</evidence>
<evidence type="ECO:0000256" key="3">
    <source>
        <dbReference type="ARBA" id="ARBA00022840"/>
    </source>
</evidence>
<dbReference type="PANTHER" id="PTHR43585:SF2">
    <property type="entry name" value="ATP-GRASP ENZYME FSQD"/>
    <property type="match status" value="1"/>
</dbReference>
<name>A0AAV3V6J7_9ALTE</name>
<dbReference type="GO" id="GO:0016874">
    <property type="term" value="F:ligase activity"/>
    <property type="evidence" value="ECO:0007669"/>
    <property type="project" value="UniProtKB-KW"/>
</dbReference>
<evidence type="ECO:0000256" key="4">
    <source>
        <dbReference type="PROSITE-ProRule" id="PRU00409"/>
    </source>
</evidence>